<organism evidence="1 2">
    <name type="scientific">Cannabis sativa</name>
    <name type="common">Hemp</name>
    <name type="synonym">Marijuana</name>
    <dbReference type="NCBI Taxonomy" id="3483"/>
    <lineage>
        <taxon>Eukaryota</taxon>
        <taxon>Viridiplantae</taxon>
        <taxon>Streptophyta</taxon>
        <taxon>Embryophyta</taxon>
        <taxon>Tracheophyta</taxon>
        <taxon>Spermatophyta</taxon>
        <taxon>Magnoliopsida</taxon>
        <taxon>eudicotyledons</taxon>
        <taxon>Gunneridae</taxon>
        <taxon>Pentapetalae</taxon>
        <taxon>rosids</taxon>
        <taxon>fabids</taxon>
        <taxon>Rosales</taxon>
        <taxon>Cannabaceae</taxon>
        <taxon>Cannabis</taxon>
    </lineage>
</organism>
<evidence type="ECO:0000313" key="2">
    <source>
        <dbReference type="Proteomes" id="UP000596661"/>
    </source>
</evidence>
<dbReference type="GO" id="GO:0016567">
    <property type="term" value="P:protein ubiquitination"/>
    <property type="evidence" value="ECO:0007669"/>
    <property type="project" value="TreeGrafter"/>
</dbReference>
<dbReference type="PANTHER" id="PTHR14205:SF15">
    <property type="entry name" value="EARP AND GARP COMPLEX-INTERACTING PROTEIN 1"/>
    <property type="match status" value="1"/>
</dbReference>
<name>A0A803QUL2_CANSA</name>
<proteinExistence type="predicted"/>
<protein>
    <submittedName>
        <fullName evidence="1">Uncharacterized protein</fullName>
    </submittedName>
</protein>
<dbReference type="EnsemblPlants" id="novel_model_1577_5bd9a17a.2.5bd9b135">
    <property type="protein sequence ID" value="cds.novel_model_1577_5bd9a17a.2.5bd9b135"/>
    <property type="gene ID" value="novel_gene_877_5bd9a17a"/>
</dbReference>
<dbReference type="InterPro" id="IPR015943">
    <property type="entry name" value="WD40/YVTN_repeat-like_dom_sf"/>
</dbReference>
<dbReference type="AlphaFoldDB" id="A0A803QUL2"/>
<evidence type="ECO:0000313" key="1">
    <source>
        <dbReference type="EnsemblPlants" id="cds.novel_model_1577_5bd9a17a.2.5bd9b135"/>
    </source>
</evidence>
<dbReference type="EMBL" id="UZAU01000041">
    <property type="status" value="NOT_ANNOTATED_CDS"/>
    <property type="molecule type" value="Genomic_DNA"/>
</dbReference>
<gene>
    <name evidence="1" type="primary">LOC115710898</name>
</gene>
<dbReference type="InterPro" id="IPR040323">
    <property type="entry name" value="EIPR1"/>
</dbReference>
<dbReference type="PANTHER" id="PTHR14205">
    <property type="entry name" value="WD-REPEAT PROTEIN"/>
    <property type="match status" value="1"/>
</dbReference>
<dbReference type="Gramene" id="novel_model_1577_5bd9a17a.2.5bd9b135">
    <property type="protein sequence ID" value="cds.novel_model_1577_5bd9a17a.2.5bd9b135"/>
    <property type="gene ID" value="novel_gene_877_5bd9a17a"/>
</dbReference>
<accession>A0A803QUL2</accession>
<keyword evidence="2" id="KW-1185">Reference proteome</keyword>
<reference evidence="1" key="1">
    <citation type="submission" date="2018-11" db="EMBL/GenBank/DDBJ databases">
        <authorList>
            <person name="Grassa J C."/>
        </authorList>
    </citation>
    <scope>NUCLEOTIDE SEQUENCE [LARGE SCALE GENOMIC DNA]</scope>
</reference>
<dbReference type="Proteomes" id="UP000596661">
    <property type="component" value="Chromosome 1"/>
</dbReference>
<dbReference type="Gene3D" id="2.130.10.10">
    <property type="entry name" value="YVTN repeat-like/Quinoprotein amine dehydrogenase"/>
    <property type="match status" value="1"/>
</dbReference>
<sequence>MGRWWWCHRGKELERERGLIMGESSGTNSTVNLWRASSSSEDEFTSERLVDSPTRANQLEPLLHSYIDYEDSVYGLAWSSREPWIFASLSYDGRVVVESVKPFLSRK</sequence>
<reference evidence="1" key="2">
    <citation type="submission" date="2021-03" db="UniProtKB">
        <authorList>
            <consortium name="EnsemblPlants"/>
        </authorList>
    </citation>
    <scope>IDENTIFICATION</scope>
</reference>